<protein>
    <submittedName>
        <fullName evidence="8">Threonine/homoserine efflux transporter RhtA</fullName>
    </submittedName>
</protein>
<feature type="transmembrane region" description="Helical" evidence="5">
    <location>
        <begin position="257"/>
        <end position="274"/>
    </location>
</feature>
<dbReference type="OrthoDB" id="321830at2"/>
<dbReference type="Pfam" id="PF00892">
    <property type="entry name" value="EamA"/>
    <property type="match status" value="1"/>
</dbReference>
<dbReference type="InterPro" id="IPR037185">
    <property type="entry name" value="EmrE-like"/>
</dbReference>
<keyword evidence="4 5" id="KW-0472">Membrane</keyword>
<dbReference type="eggNOG" id="COG0697">
    <property type="taxonomic scope" value="Bacteria"/>
</dbReference>
<dbReference type="AlphaFoldDB" id="A0A1I7CG25"/>
<evidence type="ECO:0000256" key="5">
    <source>
        <dbReference type="SAM" id="Phobius"/>
    </source>
</evidence>
<evidence type="ECO:0000313" key="8">
    <source>
        <dbReference type="EMBL" id="SFT98354.1"/>
    </source>
</evidence>
<feature type="transmembrane region" description="Helical" evidence="5">
    <location>
        <begin position="34"/>
        <end position="53"/>
    </location>
</feature>
<evidence type="ECO:0000313" key="9">
    <source>
        <dbReference type="Proteomes" id="UP000182466"/>
    </source>
</evidence>
<keyword evidence="6" id="KW-0732">Signal</keyword>
<feature type="transmembrane region" description="Helical" evidence="5">
    <location>
        <begin position="232"/>
        <end position="251"/>
    </location>
</feature>
<organism evidence="8 9">
    <name type="scientific">Sedimentitalea nanhaiensis</name>
    <dbReference type="NCBI Taxonomy" id="999627"/>
    <lineage>
        <taxon>Bacteria</taxon>
        <taxon>Pseudomonadati</taxon>
        <taxon>Pseudomonadota</taxon>
        <taxon>Alphaproteobacteria</taxon>
        <taxon>Rhodobacterales</taxon>
        <taxon>Paracoccaceae</taxon>
        <taxon>Sedimentitalea</taxon>
    </lineage>
</organism>
<keyword evidence="2 5" id="KW-0812">Transmembrane</keyword>
<evidence type="ECO:0000256" key="3">
    <source>
        <dbReference type="ARBA" id="ARBA00022989"/>
    </source>
</evidence>
<proteinExistence type="predicted"/>
<name>A0A1I7CG25_9RHOB</name>
<dbReference type="InterPro" id="IPR050638">
    <property type="entry name" value="AA-Vitamin_Transporters"/>
</dbReference>
<dbReference type="Proteomes" id="UP000182466">
    <property type="component" value="Unassembled WGS sequence"/>
</dbReference>
<dbReference type="PANTHER" id="PTHR32322:SF9">
    <property type="entry name" value="AMINO-ACID METABOLITE EFFLUX PUMP-RELATED"/>
    <property type="match status" value="1"/>
</dbReference>
<comment type="subcellular location">
    <subcellularLocation>
        <location evidence="1">Membrane</location>
        <topology evidence="1">Multi-pass membrane protein</topology>
    </subcellularLocation>
</comment>
<feature type="transmembrane region" description="Helical" evidence="5">
    <location>
        <begin position="145"/>
        <end position="162"/>
    </location>
</feature>
<feature type="transmembrane region" description="Helical" evidence="5">
    <location>
        <begin position="197"/>
        <end position="220"/>
    </location>
</feature>
<reference evidence="8 9" key="1">
    <citation type="submission" date="2016-10" db="EMBL/GenBank/DDBJ databases">
        <authorList>
            <person name="de Groot N.N."/>
        </authorList>
    </citation>
    <scope>NUCLEOTIDE SEQUENCE [LARGE SCALE GENOMIC DNA]</scope>
    <source>
        <strain evidence="8 9">CGMCC 1.10959</strain>
    </source>
</reference>
<dbReference type="SUPFAM" id="SSF103481">
    <property type="entry name" value="Multidrug resistance efflux transporter EmrE"/>
    <property type="match status" value="2"/>
</dbReference>
<dbReference type="PANTHER" id="PTHR32322">
    <property type="entry name" value="INNER MEMBRANE TRANSPORTER"/>
    <property type="match status" value="1"/>
</dbReference>
<feature type="transmembrane region" description="Helical" evidence="5">
    <location>
        <begin position="65"/>
        <end position="84"/>
    </location>
</feature>
<dbReference type="EMBL" id="FPAW01000016">
    <property type="protein sequence ID" value="SFT98354.1"/>
    <property type="molecule type" value="Genomic_DNA"/>
</dbReference>
<feature type="transmembrane region" description="Helical" evidence="5">
    <location>
        <begin position="90"/>
        <end position="109"/>
    </location>
</feature>
<sequence length="284" mass="28787">MRLFLLTALTMTAFAANSILNRLAVDSGTIDPASFAVLRVAAGALVLALLVRWRGRSLPLLVPRRIIGAGSLVLYMIGFSAAYLTLDAGLGALILFGVVQITIFVLASLRGAPPQLRQIVGAAIAFGGLAWVLSPSETVVVDPAGVAFMAAAGVGWAVYTLAGRSEPDALAGTAANFCMALPPVLLAPLILGGEPVVSLTGAAFAVLSGAVTSGLGYALWYSVVGRFSPAMAAIVQLAAPVIALIAGVLLLGEVASLRLVAGAVLVLGGIALSVRMTPESNTTK</sequence>
<feature type="transmembrane region" description="Helical" evidence="5">
    <location>
        <begin position="169"/>
        <end position="191"/>
    </location>
</feature>
<evidence type="ECO:0000256" key="6">
    <source>
        <dbReference type="SAM" id="SignalP"/>
    </source>
</evidence>
<dbReference type="GO" id="GO:0016020">
    <property type="term" value="C:membrane"/>
    <property type="evidence" value="ECO:0007669"/>
    <property type="project" value="UniProtKB-SubCell"/>
</dbReference>
<dbReference type="InterPro" id="IPR000620">
    <property type="entry name" value="EamA_dom"/>
</dbReference>
<keyword evidence="3 5" id="KW-1133">Transmembrane helix</keyword>
<keyword evidence="9" id="KW-1185">Reference proteome</keyword>
<feature type="transmembrane region" description="Helical" evidence="5">
    <location>
        <begin position="116"/>
        <end position="133"/>
    </location>
</feature>
<evidence type="ECO:0000256" key="4">
    <source>
        <dbReference type="ARBA" id="ARBA00023136"/>
    </source>
</evidence>
<dbReference type="STRING" id="999627.SAMN05216236_11678"/>
<accession>A0A1I7CG25</accession>
<dbReference type="RefSeq" id="WP_027263401.1">
    <property type="nucleotide sequence ID" value="NZ_FPAW01000016.1"/>
</dbReference>
<feature type="domain" description="EamA" evidence="7">
    <location>
        <begin position="145"/>
        <end position="274"/>
    </location>
</feature>
<evidence type="ECO:0000259" key="7">
    <source>
        <dbReference type="Pfam" id="PF00892"/>
    </source>
</evidence>
<evidence type="ECO:0000256" key="2">
    <source>
        <dbReference type="ARBA" id="ARBA00022692"/>
    </source>
</evidence>
<feature type="signal peptide" evidence="6">
    <location>
        <begin position="1"/>
        <end position="15"/>
    </location>
</feature>
<gene>
    <name evidence="8" type="ORF">SAMN05216236_11678</name>
</gene>
<evidence type="ECO:0000256" key="1">
    <source>
        <dbReference type="ARBA" id="ARBA00004141"/>
    </source>
</evidence>
<feature type="chain" id="PRO_5012949729" evidence="6">
    <location>
        <begin position="16"/>
        <end position="284"/>
    </location>
</feature>